<dbReference type="EMBL" id="CP028923">
    <property type="protein sequence ID" value="QCK16648.1"/>
    <property type="molecule type" value="Genomic_DNA"/>
</dbReference>
<feature type="domain" description="Endonuclease/exonuclease/phosphatase" evidence="2">
    <location>
        <begin position="116"/>
        <end position="322"/>
    </location>
</feature>
<feature type="transmembrane region" description="Helical" evidence="1">
    <location>
        <begin position="7"/>
        <end position="29"/>
    </location>
</feature>
<keyword evidence="1" id="KW-0812">Transmembrane</keyword>
<protein>
    <recommendedName>
        <fullName evidence="2">Endonuclease/exonuclease/phosphatase domain-containing protein</fullName>
    </recommendedName>
</protein>
<proteinExistence type="predicted"/>
<evidence type="ECO:0000313" key="4">
    <source>
        <dbReference type="Proteomes" id="UP000298616"/>
    </source>
</evidence>
<keyword evidence="1" id="KW-0472">Membrane</keyword>
<dbReference type="Proteomes" id="UP000298616">
    <property type="component" value="Chromosome"/>
</dbReference>
<sequence length="331" mass="38594">MKKLNKIFYWILFSLAIILTIGSILSIIINIDIPFLKVLDFARIQFFLAALFGLLIYMLINKSRKKYDSIMLVCFVITLTIQLFYLIHYTPIVSKEVPDATIEHVEEDRISMVLMNVKMKNRKAQPVVDQVRKIEPDLFLAMEVDQWWDNQLKVIEKEYPHSKKVINDLTYGMCLYSKFPFKEINVHYFENENVPSFESVITLDNGKDILLFTIHPVPPIHFEHLPDNEGQREVAMKKLGEKIENTDTPTIVAGDINDVVWSYTDGLTGTNDKLMDVRIGRGFYNSFNAHNFLTRWPLDHVFVTKEFKLNKIERLPKTTSDHFGIFVELVL</sequence>
<dbReference type="RefSeq" id="WP_137092239.1">
    <property type="nucleotide sequence ID" value="NZ_CP028923.1"/>
</dbReference>
<organism evidence="3 4">
    <name type="scientific">Mangrovivirga cuniculi</name>
    <dbReference type="NCBI Taxonomy" id="2715131"/>
    <lineage>
        <taxon>Bacteria</taxon>
        <taxon>Pseudomonadati</taxon>
        <taxon>Bacteroidota</taxon>
        <taxon>Cytophagia</taxon>
        <taxon>Cytophagales</taxon>
        <taxon>Mangrovivirgaceae</taxon>
        <taxon>Mangrovivirga</taxon>
    </lineage>
</organism>
<evidence type="ECO:0000256" key="1">
    <source>
        <dbReference type="SAM" id="Phobius"/>
    </source>
</evidence>
<feature type="transmembrane region" description="Helical" evidence="1">
    <location>
        <begin position="41"/>
        <end position="60"/>
    </location>
</feature>
<accession>A0A4D7KB77</accession>
<dbReference type="InterPro" id="IPR036691">
    <property type="entry name" value="Endo/exonu/phosph_ase_sf"/>
</dbReference>
<dbReference type="Pfam" id="PF03372">
    <property type="entry name" value="Exo_endo_phos"/>
    <property type="match status" value="1"/>
</dbReference>
<dbReference type="Gene3D" id="3.60.10.10">
    <property type="entry name" value="Endonuclease/exonuclease/phosphatase"/>
    <property type="match status" value="1"/>
</dbReference>
<keyword evidence="1" id="KW-1133">Transmembrane helix</keyword>
<dbReference type="InterPro" id="IPR005135">
    <property type="entry name" value="Endo/exonuclease/phosphatase"/>
</dbReference>
<dbReference type="OrthoDB" id="9796594at2"/>
<evidence type="ECO:0000313" key="3">
    <source>
        <dbReference type="EMBL" id="QCK16648.1"/>
    </source>
</evidence>
<dbReference type="GO" id="GO:0003824">
    <property type="term" value="F:catalytic activity"/>
    <property type="evidence" value="ECO:0007669"/>
    <property type="project" value="InterPro"/>
</dbReference>
<evidence type="ECO:0000259" key="2">
    <source>
        <dbReference type="Pfam" id="PF03372"/>
    </source>
</evidence>
<name>A0A4D7KB77_9BACT</name>
<dbReference type="SUPFAM" id="SSF56219">
    <property type="entry name" value="DNase I-like"/>
    <property type="match status" value="1"/>
</dbReference>
<reference evidence="3 4" key="1">
    <citation type="submission" date="2018-04" db="EMBL/GenBank/DDBJ databases">
        <title>Complete genome uncultured novel isolate.</title>
        <authorList>
            <person name="Merlino G."/>
        </authorList>
    </citation>
    <scope>NUCLEOTIDE SEQUENCE [LARGE SCALE GENOMIC DNA]</scope>
    <source>
        <strain evidence="4">R1DC9</strain>
    </source>
</reference>
<dbReference type="AlphaFoldDB" id="A0A4D7KB77"/>
<keyword evidence="4" id="KW-1185">Reference proteome</keyword>
<dbReference type="KEGG" id="fpf:DCC35_18885"/>
<feature type="transmembrane region" description="Helical" evidence="1">
    <location>
        <begin position="67"/>
        <end position="87"/>
    </location>
</feature>
<gene>
    <name evidence="3" type="ORF">DCC35_18885</name>
</gene>